<organism evidence="1 2">
    <name type="scientific">Acetobacterium wieringae</name>
    <dbReference type="NCBI Taxonomy" id="52694"/>
    <lineage>
        <taxon>Bacteria</taxon>
        <taxon>Bacillati</taxon>
        <taxon>Bacillota</taxon>
        <taxon>Clostridia</taxon>
        <taxon>Eubacteriales</taxon>
        <taxon>Eubacteriaceae</taxon>
        <taxon>Acetobacterium</taxon>
    </lineage>
</organism>
<dbReference type="RefSeq" id="WP_070372383.1">
    <property type="nucleotide sequence ID" value="NZ_LKEU01000041.1"/>
</dbReference>
<dbReference type="Proteomes" id="UP000176244">
    <property type="component" value="Unassembled WGS sequence"/>
</dbReference>
<reference evidence="1 2" key="1">
    <citation type="submission" date="2015-09" db="EMBL/GenBank/DDBJ databases">
        <title>Genome sequence of Acetobacterium wieringae DSM 1911.</title>
        <authorList>
            <person name="Poehlein A."/>
            <person name="Bengelsdorf F.R."/>
            <person name="Schiel-Bengelsdorf B."/>
            <person name="Duerre P."/>
            <person name="Daniel R."/>
        </authorList>
    </citation>
    <scope>NUCLEOTIDE SEQUENCE [LARGE SCALE GENOMIC DNA]</scope>
    <source>
        <strain evidence="1 2">DSM 1911</strain>
    </source>
</reference>
<gene>
    <name evidence="1" type="ORF">ACWI_31240</name>
</gene>
<name>A0A1F2PDE1_9FIRM</name>
<comment type="caution">
    <text evidence="1">The sequence shown here is derived from an EMBL/GenBank/DDBJ whole genome shotgun (WGS) entry which is preliminary data.</text>
</comment>
<evidence type="ECO:0000313" key="1">
    <source>
        <dbReference type="EMBL" id="OFV69397.1"/>
    </source>
</evidence>
<proteinExistence type="predicted"/>
<dbReference type="STRING" id="52694.ACWI_31240"/>
<evidence type="ECO:0000313" key="2">
    <source>
        <dbReference type="Proteomes" id="UP000176244"/>
    </source>
</evidence>
<accession>A0A1F2PDE1</accession>
<sequence length="119" mass="13641">MNVTLIINDKEYVLKKLSPKKYKRFRDMLGKVGDMDLFGANNYTDEALDEVFMVVSNLFNGELSVEEIDENADITDLIAFVREVQFDIEKGAADRINKMYQDFFQKSAEALAQKISNNS</sequence>
<dbReference type="AlphaFoldDB" id="A0A1F2PDE1"/>
<protein>
    <submittedName>
        <fullName evidence="1">Uncharacterized protein</fullName>
    </submittedName>
</protein>
<dbReference type="EMBL" id="LKEU01000041">
    <property type="protein sequence ID" value="OFV69397.1"/>
    <property type="molecule type" value="Genomic_DNA"/>
</dbReference>